<dbReference type="OrthoDB" id="5335812at2759"/>
<dbReference type="AlphaFoldDB" id="A0A9W9I2W1"/>
<evidence type="ECO:0000256" key="1">
    <source>
        <dbReference type="SAM" id="MobiDB-lite"/>
    </source>
</evidence>
<dbReference type="PANTHER" id="PTHR42087:SF2">
    <property type="match status" value="1"/>
</dbReference>
<reference evidence="2" key="1">
    <citation type="submission" date="2022-11" db="EMBL/GenBank/DDBJ databases">
        <authorList>
            <person name="Petersen C."/>
        </authorList>
    </citation>
    <scope>NUCLEOTIDE SEQUENCE</scope>
    <source>
        <strain evidence="2">IBT 21917</strain>
    </source>
</reference>
<keyword evidence="3" id="KW-1185">Reference proteome</keyword>
<protein>
    <submittedName>
        <fullName evidence="2">Uncharacterized protein</fullName>
    </submittedName>
</protein>
<feature type="compositionally biased region" description="Basic and acidic residues" evidence="1">
    <location>
        <begin position="59"/>
        <end position="73"/>
    </location>
</feature>
<organism evidence="2 3">
    <name type="scientific">Penicillium capsulatum</name>
    <dbReference type="NCBI Taxonomy" id="69766"/>
    <lineage>
        <taxon>Eukaryota</taxon>
        <taxon>Fungi</taxon>
        <taxon>Dikarya</taxon>
        <taxon>Ascomycota</taxon>
        <taxon>Pezizomycotina</taxon>
        <taxon>Eurotiomycetes</taxon>
        <taxon>Eurotiomycetidae</taxon>
        <taxon>Eurotiales</taxon>
        <taxon>Aspergillaceae</taxon>
        <taxon>Penicillium</taxon>
    </lineage>
</organism>
<gene>
    <name evidence="2" type="ORF">N7492_007674</name>
</gene>
<evidence type="ECO:0000313" key="3">
    <source>
        <dbReference type="Proteomes" id="UP001146351"/>
    </source>
</evidence>
<feature type="compositionally biased region" description="Polar residues" evidence="1">
    <location>
        <begin position="45"/>
        <end position="57"/>
    </location>
</feature>
<name>A0A9W9I2W1_9EURO</name>
<feature type="region of interest" description="Disordered" evidence="1">
    <location>
        <begin position="45"/>
        <end position="73"/>
    </location>
</feature>
<dbReference type="InterPro" id="IPR053267">
    <property type="entry name" value="Verrucosidin_biosynth-assoc"/>
</dbReference>
<dbReference type="EMBL" id="JAPQKO010000005">
    <property type="protein sequence ID" value="KAJ5162282.1"/>
    <property type="molecule type" value="Genomic_DNA"/>
</dbReference>
<dbReference type="PANTHER" id="PTHR42087">
    <property type="entry name" value="ILP IS AN APOPTOSIS INHIBITOR"/>
    <property type="match status" value="1"/>
</dbReference>
<proteinExistence type="predicted"/>
<comment type="caution">
    <text evidence="2">The sequence shown here is derived from an EMBL/GenBank/DDBJ whole genome shotgun (WGS) entry which is preliminary data.</text>
</comment>
<evidence type="ECO:0000313" key="2">
    <source>
        <dbReference type="EMBL" id="KAJ5162282.1"/>
    </source>
</evidence>
<sequence length="255" mass="29307">MSTDHVSEYAGFRKRVLAKLSTYGLMRSLFSRFRSQYVWSFLTPSPTSPNYSESSPGSVDRETERTDRREHRSMEDGVIAPDVPLVHESEFGRVDPTGWYPHYKQCVQYFLQCSQHTPAVQSIAAFINIRLPDQRPDEASSDPRAASSFISLRPYVRRLIITAQDSPIAMRAFFGDDWEAGVGCIYKQERINYLFTAKSSGWASTKAAYDILPDEQTPFLRPLREPCEEEIRAAEARWSEWLAMEDWMVGARSPW</sequence>
<accession>A0A9W9I2W1</accession>
<reference evidence="2" key="2">
    <citation type="journal article" date="2023" name="IMA Fungus">
        <title>Comparative genomic study of the Penicillium genus elucidates a diverse pangenome and 15 lateral gene transfer events.</title>
        <authorList>
            <person name="Petersen C."/>
            <person name="Sorensen T."/>
            <person name="Nielsen M.R."/>
            <person name="Sondergaard T.E."/>
            <person name="Sorensen J.L."/>
            <person name="Fitzpatrick D.A."/>
            <person name="Frisvad J.C."/>
            <person name="Nielsen K.L."/>
        </authorList>
    </citation>
    <scope>NUCLEOTIDE SEQUENCE</scope>
    <source>
        <strain evidence="2">IBT 21917</strain>
    </source>
</reference>
<dbReference type="Proteomes" id="UP001146351">
    <property type="component" value="Unassembled WGS sequence"/>
</dbReference>